<dbReference type="Proteomes" id="UP000030151">
    <property type="component" value="Unassembled WGS sequence"/>
</dbReference>
<evidence type="ECO:0000256" key="4">
    <source>
        <dbReference type="ARBA" id="ARBA00010609"/>
    </source>
</evidence>
<dbReference type="GO" id="GO:0009986">
    <property type="term" value="C:cell surface"/>
    <property type="evidence" value="ECO:0007669"/>
    <property type="project" value="UniProtKB-SubCell"/>
</dbReference>
<evidence type="ECO:0000256" key="7">
    <source>
        <dbReference type="ARBA" id="ARBA00022729"/>
    </source>
</evidence>
<sequence length="613" mass="69133">MSRFARLLLIVALFFTNAWAKTVKETLRITWKEGAPNGQARELIYTNGQFPSPTLVWDEDDDIEVTVYNEMAKNVTVHWHGLDQKDTPWSDGTPGLSQRPIQPGNKFVYRFKASPPGNHWYHSHEKMSLVDGLYGAIHIRPKGDRTGLWSQISQDKDDIKAMENAAYDPEYLVVSDWSQYTSEEYWKISTDSGLLVFCLDSILVNGKGEVYCPGQKFLQAELAPGLVEDAFPPGTEVSDKGCFPADLDQVQGGPWNITKRPDLIPPRVQEGCVASRHENATIVVDPSKNNGWVSMHFVAAATTAQITFSVDSHEFWLYEIDGNYVNPRKFVSAVMSAGETFSVMIKLDQEPGKYTMRIPNSGASQVLGGFAEMVYKGCEREEKAGKAYLSYGGNPTSPDVEKNSFFPWQLDTDHMSPWPPNKPRPGNADEEHLLVLGRVGAPYNYTMNTKYLYPVDFQNDDPLLFYPNATRDTENDGLVLRTKNGSWVDLILQVSTLPGDTASFEHFMHKHGSKTWRIGFGTGVWNYTSVEEAIQERPQDFNLETPGLRDTWITAFSIGGEAYWSVFRYFVDNPGPWLFHCHIELHLMGGMGIAILDGVDAWPEHIPEEYQLR</sequence>
<organism evidence="18 19">
    <name type="scientific">Metarhizium robertsii</name>
    <dbReference type="NCBI Taxonomy" id="568076"/>
    <lineage>
        <taxon>Eukaryota</taxon>
        <taxon>Fungi</taxon>
        <taxon>Dikarya</taxon>
        <taxon>Ascomycota</taxon>
        <taxon>Pezizomycotina</taxon>
        <taxon>Sordariomycetes</taxon>
        <taxon>Hypocreomycetidae</taxon>
        <taxon>Hypocreales</taxon>
        <taxon>Clavicipitaceae</taxon>
        <taxon>Metarhizium</taxon>
    </lineage>
</organism>
<accession>A0A014QSN9</accession>
<evidence type="ECO:0000256" key="11">
    <source>
        <dbReference type="ARBA" id="ARBA00023180"/>
    </source>
</evidence>
<evidence type="ECO:0000256" key="14">
    <source>
        <dbReference type="SAM" id="SignalP"/>
    </source>
</evidence>
<dbReference type="eggNOG" id="KOG1263">
    <property type="taxonomic scope" value="Eukaryota"/>
</dbReference>
<evidence type="ECO:0000313" key="19">
    <source>
        <dbReference type="Proteomes" id="UP000030151"/>
    </source>
</evidence>
<dbReference type="PANTHER" id="PTHR11709">
    <property type="entry name" value="MULTI-COPPER OXIDASE"/>
    <property type="match status" value="1"/>
</dbReference>
<evidence type="ECO:0000256" key="5">
    <source>
        <dbReference type="ARBA" id="ARBA00015790"/>
    </source>
</evidence>
<dbReference type="Pfam" id="PF00394">
    <property type="entry name" value="Cu-oxidase"/>
    <property type="match status" value="1"/>
</dbReference>
<keyword evidence="11" id="KW-0325">Glycoprotein</keyword>
<comment type="similarity">
    <text evidence="4">Belongs to the multicopper oxidase family.</text>
</comment>
<evidence type="ECO:0000259" key="17">
    <source>
        <dbReference type="Pfam" id="PF07732"/>
    </source>
</evidence>
<dbReference type="InterPro" id="IPR011707">
    <property type="entry name" value="Cu-oxidase-like_N"/>
</dbReference>
<proteinExistence type="inferred from homology"/>
<dbReference type="CDD" id="cd13876">
    <property type="entry name" value="CuRO_2_Abr2_like"/>
    <property type="match status" value="1"/>
</dbReference>
<dbReference type="Gene3D" id="2.60.40.420">
    <property type="entry name" value="Cupredoxins - blue copper proteins"/>
    <property type="match status" value="3"/>
</dbReference>
<evidence type="ECO:0000256" key="12">
    <source>
        <dbReference type="ARBA" id="ARBA00030989"/>
    </source>
</evidence>
<comment type="pathway">
    <text evidence="3">Pigment biosynthesis.</text>
</comment>
<dbReference type="InterPro" id="IPR033138">
    <property type="entry name" value="Cu_oxidase_CS"/>
</dbReference>
<keyword evidence="7 14" id="KW-0732">Signal</keyword>
<evidence type="ECO:0000256" key="10">
    <source>
        <dbReference type="ARBA" id="ARBA00023008"/>
    </source>
</evidence>
<feature type="domain" description="Plastocyanin-like" evidence="16">
    <location>
        <begin position="468"/>
        <end position="596"/>
    </location>
</feature>
<evidence type="ECO:0000259" key="15">
    <source>
        <dbReference type="Pfam" id="PF00394"/>
    </source>
</evidence>
<protein>
    <recommendedName>
        <fullName evidence="5">Laccase 1</fullName>
    </recommendedName>
    <alternativeName>
        <fullName evidence="12">Conidial pigment biosynthesis oxidase Mlac1</fullName>
    </alternativeName>
</protein>
<dbReference type="SUPFAM" id="SSF49503">
    <property type="entry name" value="Cupredoxins"/>
    <property type="match status" value="3"/>
</dbReference>
<keyword evidence="6" id="KW-0479">Metal-binding</keyword>
<evidence type="ECO:0000313" key="18">
    <source>
        <dbReference type="EMBL" id="EXU95798.1"/>
    </source>
</evidence>
<evidence type="ECO:0000256" key="2">
    <source>
        <dbReference type="ARBA" id="ARBA00004241"/>
    </source>
</evidence>
<dbReference type="InterPro" id="IPR011706">
    <property type="entry name" value="Cu-oxidase_C"/>
</dbReference>
<gene>
    <name evidence="18" type="ORF">X797_011100</name>
</gene>
<dbReference type="FunFam" id="2.60.40.420:FF:000036">
    <property type="entry name" value="L-ascorbate oxidase"/>
    <property type="match status" value="1"/>
</dbReference>
<dbReference type="SMR" id="A0A014QSN9"/>
<comment type="function">
    <text evidence="13">Laccase; part of the Pks1 gene cluster that mediates the biosynthesis of an anthraquinone derivative pigment that contributes to conidial pigmentation that provides protection from UV radiation, heat and cold stress. The polyketide synthase Pks1 produces 1-acetyl-2,4,6,8-tetrahydroxy-9,10-anthraquinone though condensation of acetyl-CoA with malonyl-CoA. The dehydratase EthD and the laccase Mlac1 further convert the anthraquinone derivative into the final conidial pigment.</text>
</comment>
<evidence type="ECO:0000256" key="8">
    <source>
        <dbReference type="ARBA" id="ARBA00022737"/>
    </source>
</evidence>
<dbReference type="GO" id="GO:0005507">
    <property type="term" value="F:copper ion binding"/>
    <property type="evidence" value="ECO:0007669"/>
    <property type="project" value="InterPro"/>
</dbReference>
<dbReference type="InterPro" id="IPR002355">
    <property type="entry name" value="Cu_oxidase_Cu_BS"/>
</dbReference>
<dbReference type="EMBL" id="JELW01000064">
    <property type="protein sequence ID" value="EXU95798.1"/>
    <property type="molecule type" value="Genomic_DNA"/>
</dbReference>
<comment type="cofactor">
    <cofactor evidence="1">
        <name>Cu cation</name>
        <dbReference type="ChEBI" id="CHEBI:23378"/>
    </cofactor>
</comment>
<dbReference type="GO" id="GO:0016491">
    <property type="term" value="F:oxidoreductase activity"/>
    <property type="evidence" value="ECO:0007669"/>
    <property type="project" value="UniProtKB-KW"/>
</dbReference>
<evidence type="ECO:0000256" key="1">
    <source>
        <dbReference type="ARBA" id="ARBA00001935"/>
    </source>
</evidence>
<dbReference type="InterPro" id="IPR008972">
    <property type="entry name" value="Cupredoxin"/>
</dbReference>
<dbReference type="Pfam" id="PF07731">
    <property type="entry name" value="Cu-oxidase_2"/>
    <property type="match status" value="1"/>
</dbReference>
<comment type="caution">
    <text evidence="18">The sequence shown here is derived from an EMBL/GenBank/DDBJ whole genome shotgun (WGS) entry which is preliminary data.</text>
</comment>
<keyword evidence="8" id="KW-0677">Repeat</keyword>
<evidence type="ECO:0000256" key="3">
    <source>
        <dbReference type="ARBA" id="ARBA00004732"/>
    </source>
</evidence>
<dbReference type="CDD" id="cd13850">
    <property type="entry name" value="CuRO_1_Abr2_like"/>
    <property type="match status" value="1"/>
</dbReference>
<dbReference type="InterPro" id="IPR045087">
    <property type="entry name" value="Cu-oxidase_fam"/>
</dbReference>
<dbReference type="HOGENOM" id="CLU_006504_5_0_1"/>
<feature type="domain" description="Plastocyanin-like" evidence="15">
    <location>
        <begin position="172"/>
        <end position="359"/>
    </location>
</feature>
<dbReference type="PANTHER" id="PTHR11709:SF488">
    <property type="entry name" value="LACCASE-RELATED"/>
    <property type="match status" value="1"/>
</dbReference>
<dbReference type="AlphaFoldDB" id="A0A014QSN9"/>
<feature type="domain" description="Plastocyanin-like" evidence="17">
    <location>
        <begin position="29"/>
        <end position="142"/>
    </location>
</feature>
<dbReference type="CDD" id="cd13898">
    <property type="entry name" value="CuRO_3_Abr2_like"/>
    <property type="match status" value="1"/>
</dbReference>
<evidence type="ECO:0000256" key="6">
    <source>
        <dbReference type="ARBA" id="ARBA00022723"/>
    </source>
</evidence>
<reference evidence="18 19" key="1">
    <citation type="submission" date="2014-02" db="EMBL/GenBank/DDBJ databases">
        <title>The genome sequence of the entomopathogenic fungus Metarhizium robertsii ARSEF 2575.</title>
        <authorList>
            <person name="Giuliano Garisto Donzelli B."/>
            <person name="Roe B.A."/>
            <person name="Macmil S.L."/>
            <person name="Krasnoff S.B."/>
            <person name="Gibson D.M."/>
        </authorList>
    </citation>
    <scope>NUCLEOTIDE SEQUENCE [LARGE SCALE GENOMIC DNA]</scope>
    <source>
        <strain evidence="18 19">ARSEF 2575</strain>
    </source>
</reference>
<name>A0A014QSN9_9HYPO</name>
<comment type="subcellular location">
    <subcellularLocation>
        <location evidence="2">Cell surface</location>
    </subcellularLocation>
</comment>
<keyword evidence="10" id="KW-0186">Copper</keyword>
<feature type="signal peptide" evidence="14">
    <location>
        <begin position="1"/>
        <end position="20"/>
    </location>
</feature>
<dbReference type="PROSITE" id="PS00080">
    <property type="entry name" value="MULTICOPPER_OXIDASE2"/>
    <property type="match status" value="1"/>
</dbReference>
<keyword evidence="9" id="KW-0560">Oxidoreductase</keyword>
<dbReference type="InterPro" id="IPR001117">
    <property type="entry name" value="Cu-oxidase_2nd"/>
</dbReference>
<dbReference type="Pfam" id="PF07732">
    <property type="entry name" value="Cu-oxidase_3"/>
    <property type="match status" value="1"/>
</dbReference>
<feature type="chain" id="PRO_5001473708" description="Laccase 1" evidence="14">
    <location>
        <begin position="21"/>
        <end position="613"/>
    </location>
</feature>
<dbReference type="OrthoDB" id="2121828at2759"/>
<evidence type="ECO:0000256" key="9">
    <source>
        <dbReference type="ARBA" id="ARBA00023002"/>
    </source>
</evidence>
<evidence type="ECO:0000259" key="16">
    <source>
        <dbReference type="Pfam" id="PF07731"/>
    </source>
</evidence>
<evidence type="ECO:0000256" key="13">
    <source>
        <dbReference type="ARBA" id="ARBA00045661"/>
    </source>
</evidence>
<dbReference type="PROSITE" id="PS00079">
    <property type="entry name" value="MULTICOPPER_OXIDASE1"/>
    <property type="match status" value="1"/>
</dbReference>